<dbReference type="InterPro" id="IPR000847">
    <property type="entry name" value="LysR_HTH_N"/>
</dbReference>
<organism evidence="6 7">
    <name type="scientific">Scytonema hofmannii PCC 7110</name>
    <dbReference type="NCBI Taxonomy" id="128403"/>
    <lineage>
        <taxon>Bacteria</taxon>
        <taxon>Bacillati</taxon>
        <taxon>Cyanobacteriota</taxon>
        <taxon>Cyanophyceae</taxon>
        <taxon>Nostocales</taxon>
        <taxon>Scytonemataceae</taxon>
        <taxon>Scytonema</taxon>
    </lineage>
</organism>
<dbReference type="InterPro" id="IPR005119">
    <property type="entry name" value="LysR_subst-bd"/>
</dbReference>
<dbReference type="Proteomes" id="UP000076925">
    <property type="component" value="Unassembled WGS sequence"/>
</dbReference>
<keyword evidence="7" id="KW-1185">Reference proteome</keyword>
<dbReference type="Pfam" id="PF03466">
    <property type="entry name" value="LysR_substrate"/>
    <property type="match status" value="1"/>
</dbReference>
<gene>
    <name evidence="6" type="ORF">WA1_04835</name>
</gene>
<dbReference type="InterPro" id="IPR036390">
    <property type="entry name" value="WH_DNA-bd_sf"/>
</dbReference>
<dbReference type="GO" id="GO:0032993">
    <property type="term" value="C:protein-DNA complex"/>
    <property type="evidence" value="ECO:0007669"/>
    <property type="project" value="TreeGrafter"/>
</dbReference>
<keyword evidence="3" id="KW-0238">DNA-binding</keyword>
<keyword evidence="4" id="KW-0804">Transcription</keyword>
<dbReference type="GO" id="GO:0003700">
    <property type="term" value="F:DNA-binding transcription factor activity"/>
    <property type="evidence" value="ECO:0007669"/>
    <property type="project" value="InterPro"/>
</dbReference>
<name>A0A139WZE7_9CYAN</name>
<keyword evidence="2" id="KW-0805">Transcription regulation</keyword>
<dbReference type="GO" id="GO:0003677">
    <property type="term" value="F:DNA binding"/>
    <property type="evidence" value="ECO:0007669"/>
    <property type="project" value="UniProtKB-KW"/>
</dbReference>
<evidence type="ECO:0000256" key="2">
    <source>
        <dbReference type="ARBA" id="ARBA00023015"/>
    </source>
</evidence>
<dbReference type="Gene3D" id="1.10.10.10">
    <property type="entry name" value="Winged helix-like DNA-binding domain superfamily/Winged helix DNA-binding domain"/>
    <property type="match status" value="1"/>
</dbReference>
<dbReference type="STRING" id="128403.WA1_04835"/>
<sequence length="320" mass="36060">MNFQHLNHLEVRQICNFMAVVQAGNNFTEAAKRLGIHQPNLTQSIQTLEKSLSANAKTSNIKLFDRTKRPIELTEAGKVFLKEVQLALMYLERAIAQAQQASLGQIGRLIIGLNNAVANSILPEVLQEFQKQFPNVELELHEVKIQQEIQMLKNCELDVVFQRSPSFDRNDPDLEFQILLNEYFVVALPTNHALAKQKDTEISLKVLANETIILPPLDVLPFYGEVITLCKKIGFEPKIASNIRVTGVVVLLSLVASGKGVSILPNHVQILHREGVIYKVLKDATLARQIAAVWRKKNSSTVLPNFLKVIEEIIYLRDAW</sequence>
<protein>
    <recommendedName>
        <fullName evidence="5">HTH lysR-type domain-containing protein</fullName>
    </recommendedName>
</protein>
<dbReference type="AlphaFoldDB" id="A0A139WZE7"/>
<evidence type="ECO:0000256" key="4">
    <source>
        <dbReference type="ARBA" id="ARBA00023163"/>
    </source>
</evidence>
<dbReference type="InterPro" id="IPR036388">
    <property type="entry name" value="WH-like_DNA-bd_sf"/>
</dbReference>
<accession>A0A139WZE7</accession>
<evidence type="ECO:0000313" key="6">
    <source>
        <dbReference type="EMBL" id="KYC37837.1"/>
    </source>
</evidence>
<dbReference type="CDD" id="cd08414">
    <property type="entry name" value="PBP2_LTTR_aromatics_like"/>
    <property type="match status" value="1"/>
</dbReference>
<dbReference type="Pfam" id="PF00126">
    <property type="entry name" value="HTH_1"/>
    <property type="match status" value="1"/>
</dbReference>
<proteinExistence type="inferred from homology"/>
<reference evidence="6 7" key="1">
    <citation type="journal article" date="2013" name="Genome Biol. Evol.">
        <title>Genomes of Stigonematalean cyanobacteria (subsection V) and the evolution of oxygenic photosynthesis from prokaryotes to plastids.</title>
        <authorList>
            <person name="Dagan T."/>
            <person name="Roettger M."/>
            <person name="Stucken K."/>
            <person name="Landan G."/>
            <person name="Koch R."/>
            <person name="Major P."/>
            <person name="Gould S.B."/>
            <person name="Goremykin V.V."/>
            <person name="Rippka R."/>
            <person name="Tandeau de Marsac N."/>
            <person name="Gugger M."/>
            <person name="Lockhart P.J."/>
            <person name="Allen J.F."/>
            <person name="Brune I."/>
            <person name="Maus I."/>
            <person name="Puhler A."/>
            <person name="Martin W.F."/>
        </authorList>
    </citation>
    <scope>NUCLEOTIDE SEQUENCE [LARGE SCALE GENOMIC DNA]</scope>
    <source>
        <strain evidence="6 7">PCC 7110</strain>
    </source>
</reference>
<dbReference type="PROSITE" id="PS50931">
    <property type="entry name" value="HTH_LYSR"/>
    <property type="match status" value="1"/>
</dbReference>
<evidence type="ECO:0000256" key="3">
    <source>
        <dbReference type="ARBA" id="ARBA00023125"/>
    </source>
</evidence>
<comment type="caution">
    <text evidence="6">The sequence shown here is derived from an EMBL/GenBank/DDBJ whole genome shotgun (WGS) entry which is preliminary data.</text>
</comment>
<dbReference type="PANTHER" id="PTHR30346:SF0">
    <property type="entry name" value="HCA OPERON TRANSCRIPTIONAL ACTIVATOR HCAR"/>
    <property type="match status" value="1"/>
</dbReference>
<dbReference type="EMBL" id="ANNX02000045">
    <property type="protein sequence ID" value="KYC37837.1"/>
    <property type="molecule type" value="Genomic_DNA"/>
</dbReference>
<evidence type="ECO:0000259" key="5">
    <source>
        <dbReference type="PROSITE" id="PS50931"/>
    </source>
</evidence>
<evidence type="ECO:0000313" key="7">
    <source>
        <dbReference type="Proteomes" id="UP000076925"/>
    </source>
</evidence>
<comment type="similarity">
    <text evidence="1">Belongs to the LysR transcriptional regulatory family.</text>
</comment>
<dbReference type="PANTHER" id="PTHR30346">
    <property type="entry name" value="TRANSCRIPTIONAL DUAL REGULATOR HCAR-RELATED"/>
    <property type="match status" value="1"/>
</dbReference>
<dbReference type="Gene3D" id="3.40.190.10">
    <property type="entry name" value="Periplasmic binding protein-like II"/>
    <property type="match status" value="2"/>
</dbReference>
<dbReference type="SUPFAM" id="SSF46785">
    <property type="entry name" value="Winged helix' DNA-binding domain"/>
    <property type="match status" value="1"/>
</dbReference>
<dbReference type="SUPFAM" id="SSF53850">
    <property type="entry name" value="Periplasmic binding protein-like II"/>
    <property type="match status" value="1"/>
</dbReference>
<feature type="domain" description="HTH lysR-type" evidence="5">
    <location>
        <begin position="9"/>
        <end position="74"/>
    </location>
</feature>
<evidence type="ECO:0000256" key="1">
    <source>
        <dbReference type="ARBA" id="ARBA00009437"/>
    </source>
</evidence>
<dbReference type="OrthoDB" id="9803735at2"/>
<dbReference type="RefSeq" id="WP_026134626.1">
    <property type="nucleotide sequence ID" value="NZ_KQ976354.1"/>
</dbReference>